<organism evidence="1 2">
    <name type="scientific">Neohortaea acidophila</name>
    <dbReference type="NCBI Taxonomy" id="245834"/>
    <lineage>
        <taxon>Eukaryota</taxon>
        <taxon>Fungi</taxon>
        <taxon>Dikarya</taxon>
        <taxon>Ascomycota</taxon>
        <taxon>Pezizomycotina</taxon>
        <taxon>Dothideomycetes</taxon>
        <taxon>Dothideomycetidae</taxon>
        <taxon>Mycosphaerellales</taxon>
        <taxon>Teratosphaeriaceae</taxon>
        <taxon>Neohortaea</taxon>
    </lineage>
</organism>
<dbReference type="EMBL" id="MU001654">
    <property type="protein sequence ID" value="KAF2478442.1"/>
    <property type="molecule type" value="Genomic_DNA"/>
</dbReference>
<protein>
    <submittedName>
        <fullName evidence="1">Uncharacterized protein</fullName>
    </submittedName>
</protein>
<proteinExistence type="predicted"/>
<dbReference type="Pfam" id="PF11917">
    <property type="entry name" value="DUF3435"/>
    <property type="match status" value="1"/>
</dbReference>
<dbReference type="OrthoDB" id="3544487at2759"/>
<keyword evidence="2" id="KW-1185">Reference proteome</keyword>
<gene>
    <name evidence="1" type="ORF">BDY17DRAFT_91406</name>
</gene>
<sequence>MTRSIDRRRPRCLNEDQLAEVCRHPEVKLLLRVRTRLAKRIRAEYGTISRTKGTKIYKDCNQAYRAHQSKKKAVAKVVLAQVKASWRKRQPLLDIANQLDGGATQKLDLEGGAVDPLAVLCDERFRAFTPLFTFATTDPSEECQRRSEAIEAVTALSRHQEPKLRELCRTRQWGKKHRATRTNMESKAATELFPVGYRATQCIFCLGNAELSIEQRMKFF</sequence>
<dbReference type="GeneID" id="54479824"/>
<dbReference type="AlphaFoldDB" id="A0A6A6PET6"/>
<evidence type="ECO:0000313" key="1">
    <source>
        <dbReference type="EMBL" id="KAF2478442.1"/>
    </source>
</evidence>
<dbReference type="Proteomes" id="UP000799767">
    <property type="component" value="Unassembled WGS sequence"/>
</dbReference>
<dbReference type="RefSeq" id="XP_033585012.1">
    <property type="nucleotide sequence ID" value="XM_033738823.1"/>
</dbReference>
<reference evidence="1" key="1">
    <citation type="journal article" date="2020" name="Stud. Mycol.">
        <title>101 Dothideomycetes genomes: a test case for predicting lifestyles and emergence of pathogens.</title>
        <authorList>
            <person name="Haridas S."/>
            <person name="Albert R."/>
            <person name="Binder M."/>
            <person name="Bloem J."/>
            <person name="Labutti K."/>
            <person name="Salamov A."/>
            <person name="Andreopoulos B."/>
            <person name="Baker S."/>
            <person name="Barry K."/>
            <person name="Bills G."/>
            <person name="Bluhm B."/>
            <person name="Cannon C."/>
            <person name="Castanera R."/>
            <person name="Culley D."/>
            <person name="Daum C."/>
            <person name="Ezra D."/>
            <person name="Gonzalez J."/>
            <person name="Henrissat B."/>
            <person name="Kuo A."/>
            <person name="Liang C."/>
            <person name="Lipzen A."/>
            <person name="Lutzoni F."/>
            <person name="Magnuson J."/>
            <person name="Mondo S."/>
            <person name="Nolan M."/>
            <person name="Ohm R."/>
            <person name="Pangilinan J."/>
            <person name="Park H.-J."/>
            <person name="Ramirez L."/>
            <person name="Alfaro M."/>
            <person name="Sun H."/>
            <person name="Tritt A."/>
            <person name="Yoshinaga Y."/>
            <person name="Zwiers L.-H."/>
            <person name="Turgeon B."/>
            <person name="Goodwin S."/>
            <person name="Spatafora J."/>
            <person name="Crous P."/>
            <person name="Grigoriev I."/>
        </authorList>
    </citation>
    <scope>NUCLEOTIDE SEQUENCE</scope>
    <source>
        <strain evidence="1">CBS 113389</strain>
    </source>
</reference>
<evidence type="ECO:0000313" key="2">
    <source>
        <dbReference type="Proteomes" id="UP000799767"/>
    </source>
</evidence>
<dbReference type="InterPro" id="IPR021842">
    <property type="entry name" value="DUF3435"/>
</dbReference>
<accession>A0A6A6PET6</accession>
<name>A0A6A6PET6_9PEZI</name>